<dbReference type="AlphaFoldDB" id="A0A976NZP9"/>
<keyword evidence="3" id="KW-1185">Reference proteome</keyword>
<gene>
    <name evidence="2" type="ORF">CCR75_006836</name>
</gene>
<dbReference type="Proteomes" id="UP000294530">
    <property type="component" value="Unassembled WGS sequence"/>
</dbReference>
<feature type="region of interest" description="Disordered" evidence="1">
    <location>
        <begin position="1"/>
        <end position="60"/>
    </location>
</feature>
<dbReference type="GeneID" id="94350574"/>
<accession>A0A976NZP9</accession>
<dbReference type="OrthoDB" id="524898at2759"/>
<evidence type="ECO:0000313" key="3">
    <source>
        <dbReference type="Proteomes" id="UP000294530"/>
    </source>
</evidence>
<evidence type="ECO:0000256" key="1">
    <source>
        <dbReference type="SAM" id="MobiDB-lite"/>
    </source>
</evidence>
<comment type="caution">
    <text evidence="2">The sequence shown here is derived from an EMBL/GenBank/DDBJ whole genome shotgun (WGS) entry which is preliminary data.</text>
</comment>
<organism evidence="2 3">
    <name type="scientific">Bremia lactucae</name>
    <name type="common">Lettuce downy mildew</name>
    <dbReference type="NCBI Taxonomy" id="4779"/>
    <lineage>
        <taxon>Eukaryota</taxon>
        <taxon>Sar</taxon>
        <taxon>Stramenopiles</taxon>
        <taxon>Oomycota</taxon>
        <taxon>Peronosporomycetes</taxon>
        <taxon>Peronosporales</taxon>
        <taxon>Peronosporaceae</taxon>
        <taxon>Bremia</taxon>
    </lineage>
</organism>
<name>A0A976NZP9_BRELC</name>
<dbReference type="EMBL" id="SHOA02000009">
    <property type="protein sequence ID" value="TDH74048.1"/>
    <property type="molecule type" value="Genomic_DNA"/>
</dbReference>
<proteinExistence type="predicted"/>
<evidence type="ECO:0000313" key="2">
    <source>
        <dbReference type="EMBL" id="TDH74048.1"/>
    </source>
</evidence>
<dbReference type="RefSeq" id="XP_067823546.1">
    <property type="nucleotide sequence ID" value="XM_067964903.1"/>
</dbReference>
<reference evidence="2 3" key="1">
    <citation type="journal article" date="2021" name="Genome Biol.">
        <title>AFLAP: assembly-free linkage analysis pipeline using k-mers from genome sequencing data.</title>
        <authorList>
            <person name="Fletcher K."/>
            <person name="Zhang L."/>
            <person name="Gil J."/>
            <person name="Han R."/>
            <person name="Cavanaugh K."/>
            <person name="Michelmore R."/>
        </authorList>
    </citation>
    <scope>NUCLEOTIDE SEQUENCE [LARGE SCALE GENOMIC DNA]</scope>
    <source>
        <strain evidence="2 3">SF5</strain>
    </source>
</reference>
<dbReference type="KEGG" id="blac:94350574"/>
<protein>
    <submittedName>
        <fullName evidence="2">Uncharacterized protein</fullName>
    </submittedName>
</protein>
<sequence length="116" mass="12383">MNYPPQQGGFPQVNAPLSGHCPPPQGPPYSGVQYPQGYPPQGQPYPAQNPIGYPPASSGYVPLPPQQAQAYYAAQGRHLFVQATFASGNYVMPQPPYVTYPGVADGAGNYNKKGKF</sequence>